<keyword evidence="2" id="KW-1185">Reference proteome</keyword>
<comment type="caution">
    <text evidence="1">The sequence shown here is derived from an EMBL/GenBank/DDBJ whole genome shotgun (WGS) entry which is preliminary data.</text>
</comment>
<gene>
    <name evidence="1" type="ORF">J2S11_003781</name>
</gene>
<dbReference type="EMBL" id="JAUSTY010000020">
    <property type="protein sequence ID" value="MDQ0167852.1"/>
    <property type="molecule type" value="Genomic_DNA"/>
</dbReference>
<proteinExistence type="predicted"/>
<organism evidence="1 2">
    <name type="scientific">Caldalkalibacillus horti</name>
    <dbReference type="NCBI Taxonomy" id="77523"/>
    <lineage>
        <taxon>Bacteria</taxon>
        <taxon>Bacillati</taxon>
        <taxon>Bacillota</taxon>
        <taxon>Bacilli</taxon>
        <taxon>Bacillales</taxon>
        <taxon>Bacillaceae</taxon>
        <taxon>Caldalkalibacillus</taxon>
    </lineage>
</organism>
<protein>
    <submittedName>
        <fullName evidence="1">Uncharacterized protein</fullName>
    </submittedName>
</protein>
<reference evidence="1 2" key="1">
    <citation type="submission" date="2023-07" db="EMBL/GenBank/DDBJ databases">
        <title>Genomic Encyclopedia of Type Strains, Phase IV (KMG-IV): sequencing the most valuable type-strain genomes for metagenomic binning, comparative biology and taxonomic classification.</title>
        <authorList>
            <person name="Goeker M."/>
        </authorList>
    </citation>
    <scope>NUCLEOTIDE SEQUENCE [LARGE SCALE GENOMIC DNA]</scope>
    <source>
        <strain evidence="1 2">DSM 12751</strain>
    </source>
</reference>
<name>A0ABT9W433_9BACI</name>
<dbReference type="RefSeq" id="WP_307397102.1">
    <property type="nucleotide sequence ID" value="NZ_BAAADK010000049.1"/>
</dbReference>
<evidence type="ECO:0000313" key="2">
    <source>
        <dbReference type="Proteomes" id="UP001235840"/>
    </source>
</evidence>
<sequence>MGIIYGVAAVGFILFLLVLTRTVSWSSQSEWTSLEGAEGEHGEVRQWAAMLEGKQIQTRVELKRKMTTLRLLYSNKDEAMIKVRLADHQKAKELFQVYQQQQENKASH</sequence>
<accession>A0ABT9W433</accession>
<dbReference type="Proteomes" id="UP001235840">
    <property type="component" value="Unassembled WGS sequence"/>
</dbReference>
<evidence type="ECO:0000313" key="1">
    <source>
        <dbReference type="EMBL" id="MDQ0167852.1"/>
    </source>
</evidence>